<evidence type="ECO:0000313" key="2">
    <source>
        <dbReference type="Proteomes" id="UP000269221"/>
    </source>
</evidence>
<proteinExistence type="predicted"/>
<name>A0A3M0KJ23_HIRRU</name>
<reference evidence="1 2" key="1">
    <citation type="submission" date="2018-07" db="EMBL/GenBank/DDBJ databases">
        <title>A high quality draft genome assembly of the barn swallow (H. rustica rustica).</title>
        <authorList>
            <person name="Formenti G."/>
            <person name="Chiara M."/>
            <person name="Poveda L."/>
            <person name="Francoijs K.-J."/>
            <person name="Bonisoli-Alquati A."/>
            <person name="Canova L."/>
            <person name="Gianfranceschi L."/>
            <person name="Horner D.S."/>
            <person name="Saino N."/>
        </authorList>
    </citation>
    <scope>NUCLEOTIDE SEQUENCE [LARGE SCALE GENOMIC DNA]</scope>
    <source>
        <strain evidence="1">Chelidonia</strain>
        <tissue evidence="1">Blood</tissue>
    </source>
</reference>
<dbReference type="Proteomes" id="UP000269221">
    <property type="component" value="Unassembled WGS sequence"/>
</dbReference>
<evidence type="ECO:0000313" key="1">
    <source>
        <dbReference type="EMBL" id="RMC07187.1"/>
    </source>
</evidence>
<organism evidence="1 2">
    <name type="scientific">Hirundo rustica rustica</name>
    <dbReference type="NCBI Taxonomy" id="333673"/>
    <lineage>
        <taxon>Eukaryota</taxon>
        <taxon>Metazoa</taxon>
        <taxon>Chordata</taxon>
        <taxon>Craniata</taxon>
        <taxon>Vertebrata</taxon>
        <taxon>Euteleostomi</taxon>
        <taxon>Archelosauria</taxon>
        <taxon>Archosauria</taxon>
        <taxon>Dinosauria</taxon>
        <taxon>Saurischia</taxon>
        <taxon>Theropoda</taxon>
        <taxon>Coelurosauria</taxon>
        <taxon>Aves</taxon>
        <taxon>Neognathae</taxon>
        <taxon>Neoaves</taxon>
        <taxon>Telluraves</taxon>
        <taxon>Australaves</taxon>
        <taxon>Passeriformes</taxon>
        <taxon>Sylvioidea</taxon>
        <taxon>Hirundinidae</taxon>
        <taxon>Hirundo</taxon>
    </lineage>
</organism>
<protein>
    <recommendedName>
        <fullName evidence="3">Integrase catalytic domain-containing protein</fullName>
    </recommendedName>
</protein>
<evidence type="ECO:0008006" key="3">
    <source>
        <dbReference type="Google" id="ProtNLM"/>
    </source>
</evidence>
<dbReference type="EMBL" id="QRBI01000120">
    <property type="protein sequence ID" value="RMC07187.1"/>
    <property type="molecule type" value="Genomic_DNA"/>
</dbReference>
<keyword evidence="2" id="KW-1185">Reference proteome</keyword>
<dbReference type="AlphaFoldDB" id="A0A3M0KJ23"/>
<sequence length="110" mass="12620">MDSNSQVIHDYETCAETEQAKQVKPLWYGGWWSKYNYGEAWQIDYITVPQTRQGKGYVLTMVEATTGWLETYPTLLLRTPSWALKNKSFGGMAPPRELSLSTRLISRIAL</sequence>
<dbReference type="OrthoDB" id="9400948at2759"/>
<accession>A0A3M0KJ23</accession>
<comment type="caution">
    <text evidence="1">The sequence shown here is derived from an EMBL/GenBank/DDBJ whole genome shotgun (WGS) entry which is preliminary data.</text>
</comment>
<gene>
    <name evidence="1" type="ORF">DUI87_16643</name>
</gene>